<protein>
    <recommendedName>
        <fullName evidence="4">Spaetzle domain-containing protein</fullName>
    </recommendedName>
</protein>
<comment type="caution">
    <text evidence="2">The sequence shown here is derived from an EMBL/GenBank/DDBJ whole genome shotgun (WGS) entry which is preliminary data.</text>
</comment>
<organism evidence="2 3">
    <name type="scientific">Exocentrus adspersus</name>
    <dbReference type="NCBI Taxonomy" id="1586481"/>
    <lineage>
        <taxon>Eukaryota</taxon>
        <taxon>Metazoa</taxon>
        <taxon>Ecdysozoa</taxon>
        <taxon>Arthropoda</taxon>
        <taxon>Hexapoda</taxon>
        <taxon>Insecta</taxon>
        <taxon>Pterygota</taxon>
        <taxon>Neoptera</taxon>
        <taxon>Endopterygota</taxon>
        <taxon>Coleoptera</taxon>
        <taxon>Polyphaga</taxon>
        <taxon>Cucujiformia</taxon>
        <taxon>Chrysomeloidea</taxon>
        <taxon>Cerambycidae</taxon>
        <taxon>Lamiinae</taxon>
        <taxon>Acanthocinini</taxon>
        <taxon>Exocentrus</taxon>
    </lineage>
</organism>
<evidence type="ECO:0008006" key="4">
    <source>
        <dbReference type="Google" id="ProtNLM"/>
    </source>
</evidence>
<name>A0AAV8VR01_9CUCU</name>
<keyword evidence="3" id="KW-1185">Reference proteome</keyword>
<sequence length="194" mass="22095">MSAARLILSIVLVSYGSDASFSLDDPKDLPLGPYFDTRGEYYVEDPLMEIYAQKSAEALEYDYSNEEDWKQDLPAREIFGRRLPEEGAFKTNHDKKSQTWCKVRQEIKHLREPGFEFFPKSYSEYDCVSAHDGPGGGGKFSSDVCPVKDIKCTPIQKTFKFFKMPTDAGSFCALDIVEKKVNVGCRCIHHKPRQ</sequence>
<proteinExistence type="predicted"/>
<feature type="signal peptide" evidence="1">
    <location>
        <begin position="1"/>
        <end position="19"/>
    </location>
</feature>
<gene>
    <name evidence="2" type="ORF">NQ315_016436</name>
</gene>
<dbReference type="Proteomes" id="UP001159042">
    <property type="component" value="Unassembled WGS sequence"/>
</dbReference>
<evidence type="ECO:0000313" key="2">
    <source>
        <dbReference type="EMBL" id="KAJ8916295.1"/>
    </source>
</evidence>
<evidence type="ECO:0000256" key="1">
    <source>
        <dbReference type="SAM" id="SignalP"/>
    </source>
</evidence>
<evidence type="ECO:0000313" key="3">
    <source>
        <dbReference type="Proteomes" id="UP001159042"/>
    </source>
</evidence>
<dbReference type="EMBL" id="JANEYG010000044">
    <property type="protein sequence ID" value="KAJ8916295.1"/>
    <property type="molecule type" value="Genomic_DNA"/>
</dbReference>
<feature type="chain" id="PRO_5043675896" description="Spaetzle domain-containing protein" evidence="1">
    <location>
        <begin position="20"/>
        <end position="194"/>
    </location>
</feature>
<accession>A0AAV8VR01</accession>
<dbReference type="AlphaFoldDB" id="A0AAV8VR01"/>
<reference evidence="2 3" key="1">
    <citation type="journal article" date="2023" name="Insect Mol. Biol.">
        <title>Genome sequencing provides insights into the evolution of gene families encoding plant cell wall-degrading enzymes in longhorned beetles.</title>
        <authorList>
            <person name="Shin N.R."/>
            <person name="Okamura Y."/>
            <person name="Kirsch R."/>
            <person name="Pauchet Y."/>
        </authorList>
    </citation>
    <scope>NUCLEOTIDE SEQUENCE [LARGE SCALE GENOMIC DNA]</scope>
    <source>
        <strain evidence="2">EAD_L_NR</strain>
    </source>
</reference>
<keyword evidence="1" id="KW-0732">Signal</keyword>